<evidence type="ECO:0000256" key="5">
    <source>
        <dbReference type="ARBA" id="ARBA00023315"/>
    </source>
</evidence>
<proteinExistence type="predicted"/>
<dbReference type="SUPFAM" id="SSF69593">
    <property type="entry name" value="Glycerol-3-phosphate (1)-acyltransferase"/>
    <property type="match status" value="1"/>
</dbReference>
<evidence type="ECO:0000259" key="6">
    <source>
        <dbReference type="SMART" id="SM00563"/>
    </source>
</evidence>
<organism evidence="7 8">
    <name type="scientific">Leptospira ognonensis</name>
    <dbReference type="NCBI Taxonomy" id="2484945"/>
    <lineage>
        <taxon>Bacteria</taxon>
        <taxon>Pseudomonadati</taxon>
        <taxon>Spirochaetota</taxon>
        <taxon>Spirochaetia</taxon>
        <taxon>Leptospirales</taxon>
        <taxon>Leptospiraceae</taxon>
        <taxon>Leptospira</taxon>
    </lineage>
</organism>
<dbReference type="InterPro" id="IPR002123">
    <property type="entry name" value="Plipid/glycerol_acylTrfase"/>
</dbReference>
<keyword evidence="2" id="KW-0444">Lipid biosynthesis</keyword>
<dbReference type="GO" id="GO:0003841">
    <property type="term" value="F:1-acylglycerol-3-phosphate O-acyltransferase activity"/>
    <property type="evidence" value="ECO:0007669"/>
    <property type="project" value="TreeGrafter"/>
</dbReference>
<dbReference type="OrthoDB" id="9803035at2"/>
<dbReference type="AlphaFoldDB" id="A0A4R9K7D7"/>
<dbReference type="CDD" id="cd07989">
    <property type="entry name" value="LPLAT_AGPAT-like"/>
    <property type="match status" value="1"/>
</dbReference>
<evidence type="ECO:0000256" key="4">
    <source>
        <dbReference type="ARBA" id="ARBA00023098"/>
    </source>
</evidence>
<evidence type="ECO:0000256" key="2">
    <source>
        <dbReference type="ARBA" id="ARBA00022516"/>
    </source>
</evidence>
<dbReference type="GO" id="GO:0006654">
    <property type="term" value="P:phosphatidic acid biosynthetic process"/>
    <property type="evidence" value="ECO:0007669"/>
    <property type="project" value="TreeGrafter"/>
</dbReference>
<reference evidence="7" key="1">
    <citation type="journal article" date="2019" name="PLoS Negl. Trop. Dis.">
        <title>Revisiting the worldwide diversity of Leptospira species in the environment.</title>
        <authorList>
            <person name="Vincent A.T."/>
            <person name="Schiettekatte O."/>
            <person name="Bourhy P."/>
            <person name="Veyrier F.J."/>
            <person name="Picardeau M."/>
        </authorList>
    </citation>
    <scope>NUCLEOTIDE SEQUENCE [LARGE SCALE GENOMIC DNA]</scope>
    <source>
        <strain evidence="7">201702476</strain>
    </source>
</reference>
<accession>A0A4R9K7D7</accession>
<evidence type="ECO:0000256" key="3">
    <source>
        <dbReference type="ARBA" id="ARBA00022679"/>
    </source>
</evidence>
<protein>
    <submittedName>
        <fullName evidence="7">1-acyl-sn-glycerol-3-phosphate acyltransferase</fullName>
    </submittedName>
</protein>
<keyword evidence="5 7" id="KW-0012">Acyltransferase</keyword>
<keyword evidence="4" id="KW-0443">Lipid metabolism</keyword>
<dbReference type="RefSeq" id="WP_135621927.1">
    <property type="nucleotide sequence ID" value="NZ_RQGD01000010.1"/>
</dbReference>
<dbReference type="PANTHER" id="PTHR10434:SF64">
    <property type="entry name" value="1-ACYL-SN-GLYCEROL-3-PHOSPHATE ACYLTRANSFERASE-RELATED"/>
    <property type="match status" value="1"/>
</dbReference>
<dbReference type="PANTHER" id="PTHR10434">
    <property type="entry name" value="1-ACYL-SN-GLYCEROL-3-PHOSPHATE ACYLTRANSFERASE"/>
    <property type="match status" value="1"/>
</dbReference>
<dbReference type="Pfam" id="PF01553">
    <property type="entry name" value="Acyltransferase"/>
    <property type="match status" value="1"/>
</dbReference>
<dbReference type="EMBL" id="RQGD01000010">
    <property type="protein sequence ID" value="TGL62229.1"/>
    <property type="molecule type" value="Genomic_DNA"/>
</dbReference>
<gene>
    <name evidence="7" type="ORF">EHQ58_03215</name>
</gene>
<keyword evidence="3 7" id="KW-0808">Transferase</keyword>
<dbReference type="Proteomes" id="UP000297693">
    <property type="component" value="Unassembled WGS sequence"/>
</dbReference>
<comment type="caution">
    <text evidence="7">The sequence shown here is derived from an EMBL/GenBank/DDBJ whole genome shotgun (WGS) entry which is preliminary data.</text>
</comment>
<name>A0A4R9K7D7_9LEPT</name>
<evidence type="ECO:0000256" key="1">
    <source>
        <dbReference type="ARBA" id="ARBA00005189"/>
    </source>
</evidence>
<keyword evidence="8" id="KW-1185">Reference proteome</keyword>
<evidence type="ECO:0000313" key="8">
    <source>
        <dbReference type="Proteomes" id="UP000297693"/>
    </source>
</evidence>
<comment type="pathway">
    <text evidence="1">Lipid metabolism.</text>
</comment>
<feature type="domain" description="Phospholipid/glycerol acyltransferase" evidence="6">
    <location>
        <begin position="47"/>
        <end position="167"/>
    </location>
</feature>
<evidence type="ECO:0000313" key="7">
    <source>
        <dbReference type="EMBL" id="TGL62229.1"/>
    </source>
</evidence>
<dbReference type="SMART" id="SM00563">
    <property type="entry name" value="PlsC"/>
    <property type="match status" value="1"/>
</dbReference>
<sequence>MKNETLLHPGKSKIISKILYLVGKYLYAIRFKIVVEVPDNVKSVGPLLVLSKHCSNHDMVLGLPAMADYLGREDAWCIIKDSLTKPYFFGFFLKIGGIPVNRNNPEKSKEQLLFARKTLYDGNLLVIFPEQSRHPNKVGRGKSPGFRFIAGKPVEPINTICVGLEYTKGLLRRKLTIRFGNLRPYSKKDDAETFLHESMLEIARLTNMPYKFPPPEPKKKTTV</sequence>